<comment type="caution">
    <text evidence="2">The sequence shown here is derived from an EMBL/GenBank/DDBJ whole genome shotgun (WGS) entry which is preliminary data.</text>
</comment>
<dbReference type="EMBL" id="CAMPGE010023669">
    <property type="protein sequence ID" value="CAI2381581.1"/>
    <property type="molecule type" value="Genomic_DNA"/>
</dbReference>
<protein>
    <submittedName>
        <fullName evidence="2">Uncharacterized protein</fullName>
    </submittedName>
</protein>
<feature type="transmembrane region" description="Helical" evidence="1">
    <location>
        <begin position="49"/>
        <end position="71"/>
    </location>
</feature>
<sequence length="72" mass="7833">MHASSCLQSVHCLPPSNHCICGRIPKKGIPSTNIETPENKITKHGREAIWVYVSLVSSSWVVSCIISTSSII</sequence>
<organism evidence="2 3">
    <name type="scientific">Euplotes crassus</name>
    <dbReference type="NCBI Taxonomy" id="5936"/>
    <lineage>
        <taxon>Eukaryota</taxon>
        <taxon>Sar</taxon>
        <taxon>Alveolata</taxon>
        <taxon>Ciliophora</taxon>
        <taxon>Intramacronucleata</taxon>
        <taxon>Spirotrichea</taxon>
        <taxon>Hypotrichia</taxon>
        <taxon>Euplotida</taxon>
        <taxon>Euplotidae</taxon>
        <taxon>Moneuplotes</taxon>
    </lineage>
</organism>
<keyword evidence="3" id="KW-1185">Reference proteome</keyword>
<proteinExistence type="predicted"/>
<keyword evidence="1" id="KW-0812">Transmembrane</keyword>
<dbReference type="Proteomes" id="UP001295684">
    <property type="component" value="Unassembled WGS sequence"/>
</dbReference>
<keyword evidence="1" id="KW-0472">Membrane</keyword>
<evidence type="ECO:0000313" key="3">
    <source>
        <dbReference type="Proteomes" id="UP001295684"/>
    </source>
</evidence>
<evidence type="ECO:0000256" key="1">
    <source>
        <dbReference type="SAM" id="Phobius"/>
    </source>
</evidence>
<accession>A0AAD1XY80</accession>
<dbReference type="AlphaFoldDB" id="A0AAD1XY80"/>
<keyword evidence="1" id="KW-1133">Transmembrane helix</keyword>
<name>A0AAD1XY80_EUPCR</name>
<reference evidence="2" key="1">
    <citation type="submission" date="2023-07" db="EMBL/GenBank/DDBJ databases">
        <authorList>
            <consortium name="AG Swart"/>
            <person name="Singh M."/>
            <person name="Singh A."/>
            <person name="Seah K."/>
            <person name="Emmerich C."/>
        </authorList>
    </citation>
    <scope>NUCLEOTIDE SEQUENCE</scope>
    <source>
        <strain evidence="2">DP1</strain>
    </source>
</reference>
<gene>
    <name evidence="2" type="ORF">ECRASSUSDP1_LOCUS23038</name>
</gene>
<evidence type="ECO:0000313" key="2">
    <source>
        <dbReference type="EMBL" id="CAI2381581.1"/>
    </source>
</evidence>